<dbReference type="InterPro" id="IPR022233">
    <property type="entry name" value="TRAPPC10/Trs130_C"/>
</dbReference>
<keyword evidence="3" id="KW-0333">Golgi apparatus</keyword>
<keyword evidence="2" id="KW-0813">Transport</keyword>
<accession>A0AA88GVS0</accession>
<proteinExistence type="predicted"/>
<keyword evidence="9" id="KW-1185">Reference proteome</keyword>
<protein>
    <recommendedName>
        <fullName evidence="10">Trafficking protein particle complex subunit 11 domain-containing protein</fullName>
    </recommendedName>
</protein>
<dbReference type="GO" id="GO:0034498">
    <property type="term" value="P:early endosome to Golgi transport"/>
    <property type="evidence" value="ECO:0007669"/>
    <property type="project" value="TreeGrafter"/>
</dbReference>
<dbReference type="PANTHER" id="PTHR13251:SF3">
    <property type="entry name" value="TRAFFICKING PROTEIN PARTICLE COMPLEX SUBUNIT 10"/>
    <property type="match status" value="1"/>
</dbReference>
<dbReference type="GO" id="GO:0006891">
    <property type="term" value="P:intra-Golgi vesicle-mediated transport"/>
    <property type="evidence" value="ECO:0007669"/>
    <property type="project" value="TreeGrafter"/>
</dbReference>
<feature type="domain" description="Trs130 NTS" evidence="7">
    <location>
        <begin position="592"/>
        <end position="683"/>
    </location>
</feature>
<feature type="domain" description="TRAPPC10/Trs130 N-terminal" evidence="6">
    <location>
        <begin position="272"/>
        <end position="418"/>
    </location>
</feature>
<dbReference type="Pfam" id="PF12584">
    <property type="entry name" value="TRAPPC10"/>
    <property type="match status" value="1"/>
</dbReference>
<feature type="domain" description="TRAPPC10/Trs130 C-terminal" evidence="5">
    <location>
        <begin position="1205"/>
        <end position="1305"/>
    </location>
</feature>
<evidence type="ECO:0000259" key="7">
    <source>
        <dbReference type="Pfam" id="PF24967"/>
    </source>
</evidence>
<evidence type="ECO:0000313" key="8">
    <source>
        <dbReference type="EMBL" id="KAG2387917.1"/>
    </source>
</evidence>
<comment type="caution">
    <text evidence="8">The sequence shown here is derived from an EMBL/GenBank/DDBJ whole genome shotgun (WGS) entry which is preliminary data.</text>
</comment>
<dbReference type="Pfam" id="PF24967">
    <property type="entry name" value="NTS_TR130"/>
    <property type="match status" value="1"/>
</dbReference>
<evidence type="ECO:0000256" key="4">
    <source>
        <dbReference type="SAM" id="MobiDB-lite"/>
    </source>
</evidence>
<dbReference type="RefSeq" id="XP_044551909.1">
    <property type="nucleotide sequence ID" value="XM_044697660.1"/>
</dbReference>
<feature type="compositionally biased region" description="Low complexity" evidence="4">
    <location>
        <begin position="866"/>
        <end position="880"/>
    </location>
</feature>
<evidence type="ECO:0000313" key="9">
    <source>
        <dbReference type="Proteomes" id="UP000816034"/>
    </source>
</evidence>
<feature type="compositionally biased region" description="Acidic residues" evidence="4">
    <location>
        <begin position="1582"/>
        <end position="1601"/>
    </location>
</feature>
<evidence type="ECO:0000256" key="3">
    <source>
        <dbReference type="ARBA" id="ARBA00023034"/>
    </source>
</evidence>
<dbReference type="PANTHER" id="PTHR13251">
    <property type="entry name" value="EPILEPSY HOLOPROSENCEPHALY CANDIDATE 1/TMEM1"/>
    <property type="match status" value="1"/>
</dbReference>
<feature type="region of interest" description="Disordered" evidence="4">
    <location>
        <begin position="1402"/>
        <end position="1450"/>
    </location>
</feature>
<evidence type="ECO:0000256" key="1">
    <source>
        <dbReference type="ARBA" id="ARBA00004555"/>
    </source>
</evidence>
<feature type="region of interest" description="Disordered" evidence="4">
    <location>
        <begin position="861"/>
        <end position="884"/>
    </location>
</feature>
<feature type="region of interest" description="Disordered" evidence="4">
    <location>
        <begin position="1495"/>
        <end position="1601"/>
    </location>
</feature>
<dbReference type="Pfam" id="PF23036">
    <property type="entry name" value="TRAPPC10_1st"/>
    <property type="match status" value="2"/>
</dbReference>
<reference evidence="8 9" key="1">
    <citation type="journal article" date="2018" name="BMC Genomics">
        <title>The genome of Naegleria lovaniensis, the basis for a comparative approach to unravel pathogenicity factors of the human pathogenic amoeba N. fowleri.</title>
        <authorList>
            <person name="Liechti N."/>
            <person name="Schurch N."/>
            <person name="Bruggmann R."/>
            <person name="Wittwer M."/>
        </authorList>
    </citation>
    <scope>NUCLEOTIDE SEQUENCE [LARGE SCALE GENOMIC DNA]</scope>
    <source>
        <strain evidence="8 9">ATCC 30569</strain>
    </source>
</reference>
<dbReference type="InterPro" id="IPR045126">
    <property type="entry name" value="TRAPPC10/Trs130"/>
</dbReference>
<gene>
    <name evidence="8" type="ORF">C9374_000767</name>
</gene>
<evidence type="ECO:0000256" key="2">
    <source>
        <dbReference type="ARBA" id="ARBA00022448"/>
    </source>
</evidence>
<dbReference type="GO" id="GO:0005829">
    <property type="term" value="C:cytosol"/>
    <property type="evidence" value="ECO:0007669"/>
    <property type="project" value="GOC"/>
</dbReference>
<feature type="compositionally biased region" description="Polar residues" evidence="4">
    <location>
        <begin position="1559"/>
        <end position="1575"/>
    </location>
</feature>
<evidence type="ECO:0008006" key="10">
    <source>
        <dbReference type="Google" id="ProtNLM"/>
    </source>
</evidence>
<feature type="region of interest" description="Disordered" evidence="4">
    <location>
        <begin position="1"/>
        <end position="29"/>
    </location>
</feature>
<dbReference type="Proteomes" id="UP000816034">
    <property type="component" value="Unassembled WGS sequence"/>
</dbReference>
<sequence>MSGSNLSVQPSSSSSSPGTSSSSVSSSQLTRVKRSISSNSLTNVNLQQQQQQQSSIVNGKYAIWNRQIKRLCVNNQQFQSTALSTLQIQKGKLQKLLTKPKPTTGGVSSEPTVPTNMNLYIPIINQYRVDFYTSNDSRIKDCNSRHWSAWYRNPYFHLFIVQAEDLDIYKNHIKPKLRKWVDYMIEREYEYLICYVSSSTSSGDLFKKFSLFGKVYDKLKSDFAKPTLSTGATTSSVITSSVGSRVIKLGLQHAMSGNNKSSQDDSVVSTGSASAAVKEMYQRIHEGILNEFSRRCAKYEDEIKKSEQNMNLPGWQFSQYFIQKEGLSFLLEQFGLFVNSLGIYNQILGFASSERKLINYSNFLNSSTLKITNILDDLYESFREDMRSSRISEFEFLNYVFSRQMHLYLKLNSPDQVARLGAIHVTSMLRRLEQELLGNTDNEVKKWTNEQLYYYMYMHAWAYCSAFCIAEECSKYLNTNDMKDEAKRNLYRLCGDIYLYCRYEFQLLGTVFNVDLLWDNLFVSGEGKHFDLSLKHIDSTDDLFAGFPIISSLEYSKLALGQSGLVDEEAKAVESEKFILRYKSNYLPAIILKTSLLSQKDFDDRFLEITTLVADCYNNGLRNRFYQKLNGDIAAIHFRQGRYMEALNYLQGQFSMYLSDGWLGIATDVLIKMAECSKQMQSHQSYVSSCIDLISSCYTTTEQKKFYWNEMIETLNSSPDNVIKRLDDSQASLYYTCLTQNGQNEAYLELGKMLNLTVTIVNESLIDGFIAQKLTLTFALVEETSHRLIISRDIENVPIKRGKNIFEIEELMLKLGTYRLENIKLRIGDKLDLILLPKKKEEELVYNRPFVTLSSEKTKRKKELTSSKSTKSSNTDTASDVGDQMDQLMDDETSSFTTTTIITKKDSLKSAFLLLVLDSRPALTIETLKEQLFLLNSNHYFSITVDTKTDLVEKGYMAIHSLSPNLTVCPDKKGLIIVDNQPEQEININDCSILIPQLGYGRRITYKIPIKAQSSSHTNIQSKAPEVFNMSFQAKYEKQVTNETFTLSKTFEINFFQPFICKCHTTKLASGIYMLQLVATCITPKPLQISKYSIIPTDSFKILKDYNEHLFSPSKPMEVFCEDTVSFTFKVEVKNLKSYTPPTMDITFSIPTQDATALYHYIVPCFSIEDEIEPEYSIDIRCFPHYKNESLSPKLDRDDDDEEAIELISTKKSTSSTTQIVVGRSCIMELEVDKLNTYSSNSTLDSKDTILMLDISANPDHWVISGSNRITLNRNWTKPVRAEVTLIPSSSGHVSLPTVDIIRKSISTGAEVSLSSVIQRSYYGMENKGRVLVLPPSTKDVMFGPIFPINFPNVDLSFLNMVNVQSPSSLFPTTSSSSLNNGTLESGEPLINIKPIPLRTFVNSSSNGKKGENVPTPNSATALMPQGGSSSNSSKDDDIDNGSTWNEGPLGRQAQDLNAVEYEQFVTPNIVDSSSDSNSATAVINPVAIPISKIASPPPHLKTNDRLKLLPNSPRPTPRTAMINMRRRGSNVRHSRTKSEYLSFNSEMDDGPKTEIPAGTSTATHQHEVQTTLNAPLSEAELNSEGEPEAEDVSDEETPSN</sequence>
<dbReference type="InterPro" id="IPR056913">
    <property type="entry name" value="TRAPPC10/Trs130_N"/>
</dbReference>
<evidence type="ECO:0000259" key="5">
    <source>
        <dbReference type="Pfam" id="PF12584"/>
    </source>
</evidence>
<feature type="domain" description="TRAPPC10/Trs130 N-terminal" evidence="6">
    <location>
        <begin position="127"/>
        <end position="225"/>
    </location>
</feature>
<comment type="subcellular location">
    <subcellularLocation>
        <location evidence="1">Golgi apparatus</location>
    </subcellularLocation>
</comment>
<feature type="compositionally biased region" description="Basic residues" evidence="4">
    <location>
        <begin position="1525"/>
        <end position="1536"/>
    </location>
</feature>
<dbReference type="InterPro" id="IPR056916">
    <property type="entry name" value="NTS_TR130"/>
</dbReference>
<name>A0AA88GVS0_NAELO</name>
<dbReference type="EMBL" id="PYSW02000011">
    <property type="protein sequence ID" value="KAG2387917.1"/>
    <property type="molecule type" value="Genomic_DNA"/>
</dbReference>
<dbReference type="GeneID" id="68093223"/>
<organism evidence="8 9">
    <name type="scientific">Naegleria lovaniensis</name>
    <name type="common">Amoeba</name>
    <dbReference type="NCBI Taxonomy" id="51637"/>
    <lineage>
        <taxon>Eukaryota</taxon>
        <taxon>Discoba</taxon>
        <taxon>Heterolobosea</taxon>
        <taxon>Tetramitia</taxon>
        <taxon>Eutetramitia</taxon>
        <taxon>Vahlkampfiidae</taxon>
        <taxon>Naegleria</taxon>
    </lineage>
</organism>
<evidence type="ECO:0000259" key="6">
    <source>
        <dbReference type="Pfam" id="PF23036"/>
    </source>
</evidence>
<dbReference type="GO" id="GO:1990071">
    <property type="term" value="C:TRAPPII protein complex"/>
    <property type="evidence" value="ECO:0007669"/>
    <property type="project" value="InterPro"/>
</dbReference>